<organism evidence="5 6">
    <name type="scientific">Nakamurella flava</name>
    <dbReference type="NCBI Taxonomy" id="2576308"/>
    <lineage>
        <taxon>Bacteria</taxon>
        <taxon>Bacillati</taxon>
        <taxon>Actinomycetota</taxon>
        <taxon>Actinomycetes</taxon>
        <taxon>Nakamurellales</taxon>
        <taxon>Nakamurellaceae</taxon>
        <taxon>Nakamurella</taxon>
    </lineage>
</organism>
<dbReference type="Gene3D" id="3.40.50.300">
    <property type="entry name" value="P-loop containing nucleotide triphosphate hydrolases"/>
    <property type="match status" value="1"/>
</dbReference>
<sequence>MAHPVTTQTAQRPTPVQGLTATGVTVRFAGLTALQDVSLSVGRGEILGLIGPNGAGKTTLTNVLTGFQRHGGAVAVDGQDVTGWSPQRLAGAGVRRTFQNVRLFTGMTVAQNLEAAALGVGLSRTAARTDTAALLERFDLSGHADDDAAALPYGLERRLGVARALVGEPRYVVLDEPAAGLNETESDELLSRLRAVPEQFGCGLVVIEHDMRLIMRLCDRLHVIDHGRTLASGSPADVRANPAVIEAYLGAAAAQHPDAVPGAGVPEVTRHG</sequence>
<keyword evidence="2" id="KW-0547">Nucleotide-binding</keyword>
<dbReference type="InterPro" id="IPR003593">
    <property type="entry name" value="AAA+_ATPase"/>
</dbReference>
<dbReference type="GO" id="GO:0015192">
    <property type="term" value="F:L-phenylalanine transmembrane transporter activity"/>
    <property type="evidence" value="ECO:0007669"/>
    <property type="project" value="TreeGrafter"/>
</dbReference>
<evidence type="ECO:0000313" key="6">
    <source>
        <dbReference type="Proteomes" id="UP000306985"/>
    </source>
</evidence>
<dbReference type="GO" id="GO:0005524">
    <property type="term" value="F:ATP binding"/>
    <property type="evidence" value="ECO:0007669"/>
    <property type="project" value="UniProtKB-KW"/>
</dbReference>
<accession>A0A4U6QCA3</accession>
<dbReference type="GO" id="GO:0042941">
    <property type="term" value="P:D-alanine transmembrane transport"/>
    <property type="evidence" value="ECO:0007669"/>
    <property type="project" value="TreeGrafter"/>
</dbReference>
<dbReference type="PROSITE" id="PS50893">
    <property type="entry name" value="ABC_TRANSPORTER_2"/>
    <property type="match status" value="1"/>
</dbReference>
<dbReference type="InterPro" id="IPR051120">
    <property type="entry name" value="ABC_AA/LPS_Transport"/>
</dbReference>
<evidence type="ECO:0000256" key="2">
    <source>
        <dbReference type="ARBA" id="ARBA00022741"/>
    </source>
</evidence>
<comment type="caution">
    <text evidence="5">The sequence shown here is derived from an EMBL/GenBank/DDBJ whole genome shotgun (WGS) entry which is preliminary data.</text>
</comment>
<name>A0A4U6QCA3_9ACTN</name>
<dbReference type="PANTHER" id="PTHR45772:SF7">
    <property type="entry name" value="AMINO ACID ABC TRANSPORTER ATP-BINDING PROTEIN"/>
    <property type="match status" value="1"/>
</dbReference>
<evidence type="ECO:0000313" key="5">
    <source>
        <dbReference type="EMBL" id="TKV57714.1"/>
    </source>
</evidence>
<proteinExistence type="predicted"/>
<dbReference type="Proteomes" id="UP000306985">
    <property type="component" value="Unassembled WGS sequence"/>
</dbReference>
<dbReference type="Pfam" id="PF00005">
    <property type="entry name" value="ABC_tran"/>
    <property type="match status" value="1"/>
</dbReference>
<evidence type="ECO:0000256" key="1">
    <source>
        <dbReference type="ARBA" id="ARBA00022448"/>
    </source>
</evidence>
<dbReference type="AlphaFoldDB" id="A0A4U6QCA3"/>
<keyword evidence="3 5" id="KW-0067">ATP-binding</keyword>
<dbReference type="RefSeq" id="WP_137450798.1">
    <property type="nucleotide sequence ID" value="NZ_SZZH01000004.1"/>
</dbReference>
<dbReference type="GO" id="GO:0015188">
    <property type="term" value="F:L-isoleucine transmembrane transporter activity"/>
    <property type="evidence" value="ECO:0007669"/>
    <property type="project" value="TreeGrafter"/>
</dbReference>
<dbReference type="GO" id="GO:0016887">
    <property type="term" value="F:ATP hydrolysis activity"/>
    <property type="evidence" value="ECO:0007669"/>
    <property type="project" value="InterPro"/>
</dbReference>
<dbReference type="OrthoDB" id="9805514at2"/>
<evidence type="ECO:0000256" key="3">
    <source>
        <dbReference type="ARBA" id="ARBA00022840"/>
    </source>
</evidence>
<dbReference type="GO" id="GO:0015808">
    <property type="term" value="P:L-alanine transport"/>
    <property type="evidence" value="ECO:0007669"/>
    <property type="project" value="TreeGrafter"/>
</dbReference>
<dbReference type="InterPro" id="IPR027417">
    <property type="entry name" value="P-loop_NTPase"/>
</dbReference>
<dbReference type="CDD" id="cd03219">
    <property type="entry name" value="ABC_Mj1267_LivG_branched"/>
    <property type="match status" value="1"/>
</dbReference>
<dbReference type="SUPFAM" id="SSF52540">
    <property type="entry name" value="P-loop containing nucleoside triphosphate hydrolases"/>
    <property type="match status" value="1"/>
</dbReference>
<dbReference type="GO" id="GO:0005886">
    <property type="term" value="C:plasma membrane"/>
    <property type="evidence" value="ECO:0007669"/>
    <property type="project" value="TreeGrafter"/>
</dbReference>
<keyword evidence="1" id="KW-0813">Transport</keyword>
<gene>
    <name evidence="5" type="ORF">FDO65_16330</name>
</gene>
<dbReference type="SMART" id="SM00382">
    <property type="entry name" value="AAA"/>
    <property type="match status" value="1"/>
</dbReference>
<dbReference type="GO" id="GO:1903805">
    <property type="term" value="P:L-valine import across plasma membrane"/>
    <property type="evidence" value="ECO:0007669"/>
    <property type="project" value="TreeGrafter"/>
</dbReference>
<evidence type="ECO:0000259" key="4">
    <source>
        <dbReference type="PROSITE" id="PS50893"/>
    </source>
</evidence>
<dbReference type="EMBL" id="SZZH01000004">
    <property type="protein sequence ID" value="TKV57714.1"/>
    <property type="molecule type" value="Genomic_DNA"/>
</dbReference>
<keyword evidence="6" id="KW-1185">Reference proteome</keyword>
<dbReference type="Pfam" id="PF12399">
    <property type="entry name" value="BCA_ABC_TP_C"/>
    <property type="match status" value="1"/>
</dbReference>
<dbReference type="InterPro" id="IPR032823">
    <property type="entry name" value="BCA_ABC_TP_C"/>
</dbReference>
<dbReference type="GO" id="GO:1903806">
    <property type="term" value="P:L-isoleucine import across plasma membrane"/>
    <property type="evidence" value="ECO:0007669"/>
    <property type="project" value="TreeGrafter"/>
</dbReference>
<protein>
    <submittedName>
        <fullName evidence="5">ABC transporter ATP-binding protein</fullName>
    </submittedName>
</protein>
<dbReference type="GO" id="GO:0005304">
    <property type="term" value="F:L-valine transmembrane transporter activity"/>
    <property type="evidence" value="ECO:0007669"/>
    <property type="project" value="TreeGrafter"/>
</dbReference>
<feature type="domain" description="ABC transporter" evidence="4">
    <location>
        <begin position="19"/>
        <end position="251"/>
    </location>
</feature>
<reference evidence="5 6" key="1">
    <citation type="submission" date="2019-05" db="EMBL/GenBank/DDBJ databases">
        <title>Nakamurella sp. N5BH11, whole genome shotgun sequence.</title>
        <authorList>
            <person name="Tuo L."/>
        </authorList>
    </citation>
    <scope>NUCLEOTIDE SEQUENCE [LARGE SCALE GENOMIC DNA]</scope>
    <source>
        <strain evidence="5 6">N5BH11</strain>
    </source>
</reference>
<dbReference type="PANTHER" id="PTHR45772">
    <property type="entry name" value="CONSERVED COMPONENT OF ABC TRANSPORTER FOR NATURAL AMINO ACIDS-RELATED"/>
    <property type="match status" value="1"/>
</dbReference>
<dbReference type="InterPro" id="IPR003439">
    <property type="entry name" value="ABC_transporter-like_ATP-bd"/>
</dbReference>